<dbReference type="Proteomes" id="UP000582659">
    <property type="component" value="Unassembled WGS sequence"/>
</dbReference>
<name>A0A1I7RS48_BURXY</name>
<keyword evidence="1" id="KW-0472">Membrane</keyword>
<dbReference type="AlphaFoldDB" id="A0A1I7RS48"/>
<dbReference type="WBParaSite" id="BXY_0355200.1">
    <property type="protein sequence ID" value="BXY_0355200.1"/>
    <property type="gene ID" value="BXY_0355200"/>
</dbReference>
<evidence type="ECO:0000313" key="6">
    <source>
        <dbReference type="WBParaSite" id="BXY_0355200.1"/>
    </source>
</evidence>
<protein>
    <submittedName>
        <fullName evidence="2">(pine wood nematode) hypothetical protein</fullName>
    </submittedName>
</protein>
<keyword evidence="1" id="KW-0812">Transmembrane</keyword>
<evidence type="ECO:0000313" key="3">
    <source>
        <dbReference type="EMBL" id="CAG9123220.1"/>
    </source>
</evidence>
<reference evidence="3" key="2">
    <citation type="submission" date="2020-08" db="EMBL/GenBank/DDBJ databases">
        <authorList>
            <person name="Kikuchi T."/>
        </authorList>
    </citation>
    <scope>NUCLEOTIDE SEQUENCE</scope>
    <source>
        <strain evidence="2">Ka4C1</strain>
    </source>
</reference>
<evidence type="ECO:0000313" key="2">
    <source>
        <dbReference type="EMBL" id="CAD5231793.1"/>
    </source>
</evidence>
<accession>A0A1I7RS48</accession>
<keyword evidence="5" id="KW-1185">Reference proteome</keyword>
<evidence type="ECO:0000313" key="4">
    <source>
        <dbReference type="Proteomes" id="UP000095284"/>
    </source>
</evidence>
<evidence type="ECO:0000313" key="5">
    <source>
        <dbReference type="Proteomes" id="UP000659654"/>
    </source>
</evidence>
<gene>
    <name evidence="2" type="ORF">BXYJ_LOCUS11889</name>
</gene>
<keyword evidence="1" id="KW-1133">Transmembrane helix</keyword>
<evidence type="ECO:0000256" key="1">
    <source>
        <dbReference type="SAM" id="Phobius"/>
    </source>
</evidence>
<sequence>MSEETDFEGERPSTSQGIIQEFDIDAAAKEIFESDKSLRYLIGNPFRDHETHKLRRTDRCYVNNEWYVSGYIVRRINNSEDVVYSQILHWLILFLPTVVMVNQICLSRRIIS</sequence>
<dbReference type="EMBL" id="CAJFDI010000005">
    <property type="protein sequence ID" value="CAD5231793.1"/>
    <property type="molecule type" value="Genomic_DNA"/>
</dbReference>
<proteinExistence type="predicted"/>
<feature type="transmembrane region" description="Helical" evidence="1">
    <location>
        <begin position="87"/>
        <end position="106"/>
    </location>
</feature>
<dbReference type="Proteomes" id="UP000095284">
    <property type="component" value="Unplaced"/>
</dbReference>
<dbReference type="EMBL" id="CAJFCV020000005">
    <property type="protein sequence ID" value="CAG9123220.1"/>
    <property type="molecule type" value="Genomic_DNA"/>
</dbReference>
<dbReference type="Proteomes" id="UP000659654">
    <property type="component" value="Unassembled WGS sequence"/>
</dbReference>
<reference evidence="6" key="1">
    <citation type="submission" date="2016-11" db="UniProtKB">
        <authorList>
            <consortium name="WormBaseParasite"/>
        </authorList>
    </citation>
    <scope>IDENTIFICATION</scope>
</reference>
<organism evidence="4 6">
    <name type="scientific">Bursaphelenchus xylophilus</name>
    <name type="common">Pinewood nematode worm</name>
    <name type="synonym">Aphelenchoides xylophilus</name>
    <dbReference type="NCBI Taxonomy" id="6326"/>
    <lineage>
        <taxon>Eukaryota</taxon>
        <taxon>Metazoa</taxon>
        <taxon>Ecdysozoa</taxon>
        <taxon>Nematoda</taxon>
        <taxon>Chromadorea</taxon>
        <taxon>Rhabditida</taxon>
        <taxon>Tylenchina</taxon>
        <taxon>Tylenchomorpha</taxon>
        <taxon>Aphelenchoidea</taxon>
        <taxon>Aphelenchoididae</taxon>
        <taxon>Bursaphelenchus</taxon>
    </lineage>
</organism>